<feature type="transmembrane region" description="Helical" evidence="6">
    <location>
        <begin position="382"/>
        <end position="400"/>
    </location>
</feature>
<organism evidence="7 8">
    <name type="scientific">Zalerion maritima</name>
    <dbReference type="NCBI Taxonomy" id="339359"/>
    <lineage>
        <taxon>Eukaryota</taxon>
        <taxon>Fungi</taxon>
        <taxon>Dikarya</taxon>
        <taxon>Ascomycota</taxon>
        <taxon>Pezizomycotina</taxon>
        <taxon>Sordariomycetes</taxon>
        <taxon>Lulworthiomycetidae</taxon>
        <taxon>Lulworthiales</taxon>
        <taxon>Lulworthiaceae</taxon>
        <taxon>Zalerion</taxon>
    </lineage>
</organism>
<dbReference type="Pfam" id="PF02133">
    <property type="entry name" value="Transp_cyt_pur"/>
    <property type="match status" value="1"/>
</dbReference>
<dbReference type="InterPro" id="IPR001248">
    <property type="entry name" value="Pur-cyt_permease"/>
</dbReference>
<dbReference type="PANTHER" id="PTHR30618">
    <property type="entry name" value="NCS1 FAMILY PURINE/PYRIMIDINE TRANSPORTER"/>
    <property type="match status" value="1"/>
</dbReference>
<dbReference type="EMBL" id="JAKWBI020000065">
    <property type="protein sequence ID" value="KAJ2903963.1"/>
    <property type="molecule type" value="Genomic_DNA"/>
</dbReference>
<dbReference type="InterPro" id="IPR045225">
    <property type="entry name" value="Uracil/uridine/allantoin_perm"/>
</dbReference>
<evidence type="ECO:0000313" key="7">
    <source>
        <dbReference type="EMBL" id="KAJ2903963.1"/>
    </source>
</evidence>
<feature type="transmembrane region" description="Helical" evidence="6">
    <location>
        <begin position="252"/>
        <end position="273"/>
    </location>
</feature>
<sequence length="568" mass="62146">MKKPIMPKVSKSELKARLSSVHAWELPKVTGAIAPDYVWTNHDMDPVPLHDQTWSVWTILAYWASDLMNLSTWETAGSVLAVGLSWREAIPIMFVGTSCIAIPMILNGAIGSRLHVPFSVIVTSSFGSYLRYFAIVSRCILAMFWLGIQCANGAICITIMLTAWAPSYADIPNHLPDSAGITTQGMCSFFLFWLFQLPLLLIHPTKLRPFLLVKVVATPVCALATMGWAVNKAGGAGDIFALEAEVKPGSSAYAWLWLSSMTSVTGSWATLAVNIPDFTRYAKSPNGQFVQAPFIPILFTICGIVGIITTSASKVITGEYLWNPLDIIALWLDLGSGGRCAAFFAALAWFIATVGTNATANSISAANDLTVLFPRWINIKRGCLIAAVIGGWVLVPWKILSSATTFLSFMGGYSVFLAPISGIMAADYWLVKKQRFDLPALYDPHGRYRYILGCNWRAAVAFLVPVVPLIPGLAFSINGYPKVKISDGAQHLYTFNWLFGFVTSIFLYTSLSWLVPAREALVKDTVWTPQGDGIEGVTPVLDSESQQIPIHPTDEKVHHRTSLDAKVL</sequence>
<comment type="caution">
    <text evidence="7">The sequence shown here is derived from an EMBL/GenBank/DDBJ whole genome shotgun (WGS) entry which is preliminary data.</text>
</comment>
<dbReference type="GO" id="GO:0005886">
    <property type="term" value="C:plasma membrane"/>
    <property type="evidence" value="ECO:0007669"/>
    <property type="project" value="TreeGrafter"/>
</dbReference>
<feature type="transmembrane region" description="Helical" evidence="6">
    <location>
        <begin position="89"/>
        <end position="110"/>
    </location>
</feature>
<keyword evidence="5 6" id="KW-0472">Membrane</keyword>
<evidence type="ECO:0000256" key="3">
    <source>
        <dbReference type="ARBA" id="ARBA00022692"/>
    </source>
</evidence>
<dbReference type="FunFam" id="1.10.4160.10:FF:000001">
    <property type="entry name" value="Uracil permease, putative"/>
    <property type="match status" value="1"/>
</dbReference>
<proteinExistence type="inferred from homology"/>
<feature type="transmembrane region" description="Helical" evidence="6">
    <location>
        <begin position="181"/>
        <end position="202"/>
    </location>
</feature>
<protein>
    <submittedName>
        <fullName evidence="7">Ncs1 allantoate transporter</fullName>
    </submittedName>
</protein>
<evidence type="ECO:0000256" key="2">
    <source>
        <dbReference type="ARBA" id="ARBA00008974"/>
    </source>
</evidence>
<feature type="transmembrane region" description="Helical" evidence="6">
    <location>
        <begin position="141"/>
        <end position="161"/>
    </location>
</feature>
<dbReference type="PANTHER" id="PTHR30618:SF0">
    <property type="entry name" value="PURINE-URACIL PERMEASE NCS1"/>
    <property type="match status" value="1"/>
</dbReference>
<comment type="similarity">
    <text evidence="2">Belongs to the purine-cytosine permease (2.A.39) family.</text>
</comment>
<feature type="transmembrane region" description="Helical" evidence="6">
    <location>
        <begin position="450"/>
        <end position="475"/>
    </location>
</feature>
<reference evidence="7" key="1">
    <citation type="submission" date="2022-07" db="EMBL/GenBank/DDBJ databases">
        <title>Draft genome sequence of Zalerion maritima ATCC 34329, a (micro)plastics degrading marine fungus.</title>
        <authorList>
            <person name="Paco A."/>
            <person name="Goncalves M.F.M."/>
            <person name="Rocha-Santos T.A.P."/>
            <person name="Alves A."/>
        </authorList>
    </citation>
    <scope>NUCLEOTIDE SEQUENCE</scope>
    <source>
        <strain evidence="7">ATCC 34329</strain>
    </source>
</reference>
<gene>
    <name evidence="7" type="ORF">MKZ38_009018</name>
</gene>
<accession>A0AAD5RUG7</accession>
<keyword evidence="8" id="KW-1185">Reference proteome</keyword>
<name>A0AAD5RUG7_9PEZI</name>
<feature type="transmembrane region" description="Helical" evidence="6">
    <location>
        <begin position="406"/>
        <end position="430"/>
    </location>
</feature>
<comment type="subcellular location">
    <subcellularLocation>
        <location evidence="1">Membrane</location>
        <topology evidence="1">Multi-pass membrane protein</topology>
    </subcellularLocation>
</comment>
<feature type="transmembrane region" description="Helical" evidence="6">
    <location>
        <begin position="116"/>
        <end position="134"/>
    </location>
</feature>
<dbReference type="GO" id="GO:0015205">
    <property type="term" value="F:nucleobase transmembrane transporter activity"/>
    <property type="evidence" value="ECO:0007669"/>
    <property type="project" value="TreeGrafter"/>
</dbReference>
<evidence type="ECO:0000256" key="4">
    <source>
        <dbReference type="ARBA" id="ARBA00022989"/>
    </source>
</evidence>
<evidence type="ECO:0000256" key="1">
    <source>
        <dbReference type="ARBA" id="ARBA00004141"/>
    </source>
</evidence>
<evidence type="ECO:0000256" key="5">
    <source>
        <dbReference type="ARBA" id="ARBA00023136"/>
    </source>
</evidence>
<feature type="transmembrane region" description="Helical" evidence="6">
    <location>
        <begin position="209"/>
        <end position="230"/>
    </location>
</feature>
<dbReference type="AlphaFoldDB" id="A0AAD5RUG7"/>
<dbReference type="Gene3D" id="1.10.4160.10">
    <property type="entry name" value="Hydantoin permease"/>
    <property type="match status" value="1"/>
</dbReference>
<feature type="transmembrane region" description="Helical" evidence="6">
    <location>
        <begin position="294"/>
        <end position="316"/>
    </location>
</feature>
<evidence type="ECO:0000313" key="8">
    <source>
        <dbReference type="Proteomes" id="UP001201980"/>
    </source>
</evidence>
<evidence type="ECO:0000256" key="6">
    <source>
        <dbReference type="SAM" id="Phobius"/>
    </source>
</evidence>
<dbReference type="Proteomes" id="UP001201980">
    <property type="component" value="Unassembled WGS sequence"/>
</dbReference>
<keyword evidence="4 6" id="KW-1133">Transmembrane helix</keyword>
<feature type="transmembrane region" description="Helical" evidence="6">
    <location>
        <begin position="495"/>
        <end position="515"/>
    </location>
</feature>
<keyword evidence="3 6" id="KW-0812">Transmembrane</keyword>
<dbReference type="CDD" id="cd11482">
    <property type="entry name" value="SLC-NCS1sbd_NRT1-like"/>
    <property type="match status" value="1"/>
</dbReference>